<evidence type="ECO:0000256" key="1">
    <source>
        <dbReference type="SAM" id="SignalP"/>
    </source>
</evidence>
<sequence length="333" mass="34874">MNDMKAKIFAVLAAAVVAVPGGVAYAEPQAHARAHAQAHHGHDSVRYAAIKSCGKDGDAKPCGDWRLVMHDGSQSVLHDAQTVALDVKGKKLVYASAPIAVSGNGQRVAYLTKTGKLAVRTLGGGVKLFAKDALPRVDQSNITLRLSDDGARLAAVISGEKVQSTRVFDTATGARLGSVPGNMIVLGFSGDGDEVLTSADGDEGVTDLAVYSDAGEQLVRGTPPQVISSNSPQALSADGRTVASVVAGSKPQLVLYDMQSDQVVGRKKLTLPAGDIDMVDWTGDTQVTVHLVQYLESGNKMTIVQIDTETGAVKVRDRYRMLKGMFVFAACGG</sequence>
<dbReference type="AlphaFoldDB" id="A0A7W9GIC3"/>
<keyword evidence="3" id="KW-1185">Reference proteome</keyword>
<dbReference type="Proteomes" id="UP000579153">
    <property type="component" value="Unassembled WGS sequence"/>
</dbReference>
<evidence type="ECO:0000313" key="2">
    <source>
        <dbReference type="EMBL" id="MBB5784282.1"/>
    </source>
</evidence>
<dbReference type="RefSeq" id="WP_221520043.1">
    <property type="nucleotide sequence ID" value="NZ_JACHMB010000001.1"/>
</dbReference>
<dbReference type="EMBL" id="JACHMB010000001">
    <property type="protein sequence ID" value="MBB5784282.1"/>
    <property type="molecule type" value="Genomic_DNA"/>
</dbReference>
<proteinExistence type="predicted"/>
<protein>
    <recommendedName>
        <fullName evidence="4">WD40 repeat domain-containing protein</fullName>
    </recommendedName>
</protein>
<dbReference type="InterPro" id="IPR011042">
    <property type="entry name" value="6-blade_b-propeller_TolB-like"/>
</dbReference>
<evidence type="ECO:0000313" key="3">
    <source>
        <dbReference type="Proteomes" id="UP000579153"/>
    </source>
</evidence>
<feature type="signal peptide" evidence="1">
    <location>
        <begin position="1"/>
        <end position="26"/>
    </location>
</feature>
<gene>
    <name evidence="2" type="ORF">HD596_011038</name>
</gene>
<comment type="caution">
    <text evidence="2">The sequence shown here is derived from an EMBL/GenBank/DDBJ whole genome shotgun (WGS) entry which is preliminary data.</text>
</comment>
<accession>A0A7W9GIC3</accession>
<evidence type="ECO:0008006" key="4">
    <source>
        <dbReference type="Google" id="ProtNLM"/>
    </source>
</evidence>
<dbReference type="SUPFAM" id="SSF82171">
    <property type="entry name" value="DPP6 N-terminal domain-like"/>
    <property type="match status" value="1"/>
</dbReference>
<keyword evidence="1" id="KW-0732">Signal</keyword>
<name>A0A7W9GIC3_9ACTN</name>
<dbReference type="Gene3D" id="2.120.10.30">
    <property type="entry name" value="TolB, C-terminal domain"/>
    <property type="match status" value="1"/>
</dbReference>
<reference evidence="2 3" key="1">
    <citation type="submission" date="2020-08" db="EMBL/GenBank/DDBJ databases">
        <title>Sequencing the genomes of 1000 actinobacteria strains.</title>
        <authorList>
            <person name="Klenk H.-P."/>
        </authorList>
    </citation>
    <scope>NUCLEOTIDE SEQUENCE [LARGE SCALE GENOMIC DNA]</scope>
    <source>
        <strain evidence="2 3">DSM 45507</strain>
    </source>
</reference>
<feature type="chain" id="PRO_5031165051" description="WD40 repeat domain-containing protein" evidence="1">
    <location>
        <begin position="27"/>
        <end position="333"/>
    </location>
</feature>
<organism evidence="2 3">
    <name type="scientific">Nonomuraea jabiensis</name>
    <dbReference type="NCBI Taxonomy" id="882448"/>
    <lineage>
        <taxon>Bacteria</taxon>
        <taxon>Bacillati</taxon>
        <taxon>Actinomycetota</taxon>
        <taxon>Actinomycetes</taxon>
        <taxon>Streptosporangiales</taxon>
        <taxon>Streptosporangiaceae</taxon>
        <taxon>Nonomuraea</taxon>
    </lineage>
</organism>